<dbReference type="AlphaFoldDB" id="I4EQL1"/>
<evidence type="ECO:0000259" key="2">
    <source>
        <dbReference type="Pfam" id="PF10099"/>
    </source>
</evidence>
<reference evidence="3 4" key="1">
    <citation type="journal article" date="2012" name="J. Bacteriol.">
        <title>Genome Sequence of Radiation-Resistant Modestobacter marinus Strain BC501, a Representative Actinobacterium That Thrives on Calcareous Stone Surfaces.</title>
        <authorList>
            <person name="Normand P."/>
            <person name="Gury J."/>
            <person name="Pujic P."/>
            <person name="Chouaia B."/>
            <person name="Crotti E."/>
            <person name="Brusetti L."/>
            <person name="Daffonchio D."/>
            <person name="Vacherie B."/>
            <person name="Barbe V."/>
            <person name="Medigue C."/>
            <person name="Calteau A."/>
            <person name="Ghodhbane-Gtari F."/>
            <person name="Essoussi I."/>
            <person name="Nouioui I."/>
            <person name="Abbassi-Ghozzi I."/>
            <person name="Gtari M."/>
        </authorList>
    </citation>
    <scope>NUCLEOTIDE SEQUENCE [LARGE SCALE GENOMIC DNA]</scope>
    <source>
        <strain evidence="4">BC 501</strain>
    </source>
</reference>
<name>I4EQL1_MODI5</name>
<keyword evidence="4" id="KW-1185">Reference proteome</keyword>
<protein>
    <submittedName>
        <fullName evidence="3">Transmembrane anti-sigma factor</fullName>
    </submittedName>
</protein>
<dbReference type="eggNOG" id="COG5343">
    <property type="taxonomic scope" value="Bacteria"/>
</dbReference>
<dbReference type="KEGG" id="mmar:MODMU_0211"/>
<accession>I4EQL1</accession>
<sequence length="235" mass="23737">MPHSTPEQLALAALGEQLPAADAAHLAGCAQCTAEVASLRRPVDVLAVPELSGTAPEVAPPPQVWTAIAAATGVSTAPPSAGADVVPLRPRPSRTRWLTVAAAVLVGGVVGGGAVALTRDDDGGSGAVVASATLDPLPAEDASGRAEVRDADGVRSLQVDLDAPALPDGYYEVWLLQPDAVRMVPVGVVHRGDTVLPLPDGLDLGAYPVVDVSVEPMDGDPTHSGVSVARGSLER</sequence>
<dbReference type="Pfam" id="PF10099">
    <property type="entry name" value="RskA_C"/>
    <property type="match status" value="1"/>
</dbReference>
<dbReference type="OrthoDB" id="4328740at2"/>
<dbReference type="STRING" id="477641.MODMU_0211"/>
<dbReference type="HOGENOM" id="CLU_082046_0_0_11"/>
<feature type="region of interest" description="Disordered" evidence="1">
    <location>
        <begin position="215"/>
        <end position="235"/>
    </location>
</feature>
<organism evidence="3 4">
    <name type="scientific">Modestobacter italicus (strain DSM 44449 / CECT 9708 / BC 501)</name>
    <dbReference type="NCBI Taxonomy" id="2732864"/>
    <lineage>
        <taxon>Bacteria</taxon>
        <taxon>Bacillati</taxon>
        <taxon>Actinomycetota</taxon>
        <taxon>Actinomycetes</taxon>
        <taxon>Geodermatophilales</taxon>
        <taxon>Geodermatophilaceae</taxon>
        <taxon>Modestobacter</taxon>
    </lineage>
</organism>
<evidence type="ECO:0000256" key="1">
    <source>
        <dbReference type="SAM" id="MobiDB-lite"/>
    </source>
</evidence>
<evidence type="ECO:0000313" key="4">
    <source>
        <dbReference type="Proteomes" id="UP000006461"/>
    </source>
</evidence>
<keyword evidence="3" id="KW-0472">Membrane</keyword>
<gene>
    <name evidence="3" type="ordered locus">MODMU_0211</name>
</gene>
<proteinExistence type="predicted"/>
<dbReference type="OMA" id="YQEVWLI"/>
<evidence type="ECO:0000313" key="3">
    <source>
        <dbReference type="EMBL" id="CCH85674.1"/>
    </source>
</evidence>
<dbReference type="InterPro" id="IPR018764">
    <property type="entry name" value="RskA_C"/>
</dbReference>
<keyword evidence="3" id="KW-0812">Transmembrane</keyword>
<dbReference type="Proteomes" id="UP000006461">
    <property type="component" value="Chromosome"/>
</dbReference>
<dbReference type="GO" id="GO:0005886">
    <property type="term" value="C:plasma membrane"/>
    <property type="evidence" value="ECO:0007669"/>
    <property type="project" value="InterPro"/>
</dbReference>
<feature type="domain" description="Anti-sigma K factor RskA C-terminal" evidence="2">
    <location>
        <begin position="98"/>
        <end position="225"/>
    </location>
</feature>
<dbReference type="EMBL" id="FO203431">
    <property type="protein sequence ID" value="CCH85674.1"/>
    <property type="molecule type" value="Genomic_DNA"/>
</dbReference>